<dbReference type="AlphaFoldDB" id="A0AAD3HCU8"/>
<comment type="caution">
    <text evidence="1">The sequence shown here is derived from an EMBL/GenBank/DDBJ whole genome shotgun (WGS) entry which is preliminary data.</text>
</comment>
<accession>A0AAD3HCU8</accession>
<name>A0AAD3HCU8_9STRA</name>
<gene>
    <name evidence="1" type="ORF">CTEN210_14889</name>
</gene>
<reference evidence="1 2" key="1">
    <citation type="journal article" date="2021" name="Sci. Rep.">
        <title>The genome of the diatom Chaetoceros tenuissimus carries an ancient integrated fragment of an extant virus.</title>
        <authorList>
            <person name="Hongo Y."/>
            <person name="Kimura K."/>
            <person name="Takaki Y."/>
            <person name="Yoshida Y."/>
            <person name="Baba S."/>
            <person name="Kobayashi G."/>
            <person name="Nagasaki K."/>
            <person name="Hano T."/>
            <person name="Tomaru Y."/>
        </authorList>
    </citation>
    <scope>NUCLEOTIDE SEQUENCE [LARGE SCALE GENOMIC DNA]</scope>
    <source>
        <strain evidence="1 2">NIES-3715</strain>
    </source>
</reference>
<organism evidence="1 2">
    <name type="scientific">Chaetoceros tenuissimus</name>
    <dbReference type="NCBI Taxonomy" id="426638"/>
    <lineage>
        <taxon>Eukaryota</taxon>
        <taxon>Sar</taxon>
        <taxon>Stramenopiles</taxon>
        <taxon>Ochrophyta</taxon>
        <taxon>Bacillariophyta</taxon>
        <taxon>Coscinodiscophyceae</taxon>
        <taxon>Chaetocerotophycidae</taxon>
        <taxon>Chaetocerotales</taxon>
        <taxon>Chaetocerotaceae</taxon>
        <taxon>Chaetoceros</taxon>
    </lineage>
</organism>
<proteinExistence type="predicted"/>
<evidence type="ECO:0000313" key="2">
    <source>
        <dbReference type="Proteomes" id="UP001054902"/>
    </source>
</evidence>
<dbReference type="Proteomes" id="UP001054902">
    <property type="component" value="Unassembled WGS sequence"/>
</dbReference>
<evidence type="ECO:0000313" key="1">
    <source>
        <dbReference type="EMBL" id="GFH58413.1"/>
    </source>
</evidence>
<sequence length="84" mass="10083">MLLMVEVEERLHLVPEEDSPELEAEDEQNQNPNWCQISSYFLMTKIEKRCYFATEEYSSRLESEEEEKLRIIPEEEAIRLMAKD</sequence>
<protein>
    <submittedName>
        <fullName evidence="1">Uncharacterized protein</fullName>
    </submittedName>
</protein>
<keyword evidence="2" id="KW-1185">Reference proteome</keyword>
<dbReference type="EMBL" id="BLLK01000062">
    <property type="protein sequence ID" value="GFH58413.1"/>
    <property type="molecule type" value="Genomic_DNA"/>
</dbReference>